<organism evidence="1">
    <name type="scientific">uncultured Caudovirales phage</name>
    <dbReference type="NCBI Taxonomy" id="2100421"/>
    <lineage>
        <taxon>Viruses</taxon>
        <taxon>Duplodnaviria</taxon>
        <taxon>Heunggongvirae</taxon>
        <taxon>Uroviricota</taxon>
        <taxon>Caudoviricetes</taxon>
        <taxon>Peduoviridae</taxon>
        <taxon>Maltschvirus</taxon>
        <taxon>Maltschvirus maltsch</taxon>
    </lineage>
</organism>
<gene>
    <name evidence="1" type="ORF">UFOVP708_16</name>
</gene>
<dbReference type="Pfam" id="PF23899">
    <property type="entry name" value="SU10_portal"/>
    <property type="match status" value="1"/>
</dbReference>
<sequence>MLATPTYSQAPAHSSAGEVVNLLEHSGALMAYEDISMALSPEAEKRLVEYVKAISAMSHKSISKRYGAWREADRAHDLYVPAEETAFRNKVVISDTRAIADTVLTYFMAAITGRNPMFQLEGLNRSSRTASSLLERVLHQQQRAMAGEARLAQLFLDSLRYGYAPTKCVWSPEGSTNITVNADPRKTFTDPRAPAGAVDRMGFIVFSDHASGTALLRTGLYPKLRAMPGLLDNYGISTGWESHAWHKELGRGWNIDPTTRLDGGESFFKVGRSHVYDEAWICFDGHQLGMPQLGEVWMVVTILDEKAVIRCQLSPYGRQFPCTIGGFGFDAHKTHQQSLYDLLLPLHDLGTWLLRSRVDNVQASLNNLIFADPTRVAIHDLVNRNPWGVVRTMPGTKPGEGVFIANVPDVTRGHYSDIGFLSDMKQRVAAASDAQQGMPTSDGIRSATEIQRLTQLGSQRLGVLSRVLSATTIRPLVRMQVANIQDALTFDGSLRLSERDQSEVLRGMADNGYVDYDISMLQGKVDYMVVDGTLPIEPTRSPETWINILQTVNNAGLVMEYDAGRMVEEAIRSMGVPDVDQFRINRDDLQRDGMKPSQQLAVMEKMRGQSGVMNEENIDRQVQAGNLVPIRGAR</sequence>
<name>A0A6J5NI77_9CAUD</name>
<dbReference type="InterPro" id="IPR056909">
    <property type="entry name" value="SU10_portal"/>
</dbReference>
<accession>A0A6J5NI77</accession>
<dbReference type="EMBL" id="LR796683">
    <property type="protein sequence ID" value="CAB4158673.1"/>
    <property type="molecule type" value="Genomic_DNA"/>
</dbReference>
<protein>
    <submittedName>
        <fullName evidence="1">Uncharacterized protein</fullName>
    </submittedName>
</protein>
<reference evidence="1" key="1">
    <citation type="submission" date="2020-04" db="EMBL/GenBank/DDBJ databases">
        <authorList>
            <person name="Chiriac C."/>
            <person name="Salcher M."/>
            <person name="Ghai R."/>
            <person name="Kavagutti S V."/>
        </authorList>
    </citation>
    <scope>NUCLEOTIDE SEQUENCE</scope>
</reference>
<evidence type="ECO:0000313" key="1">
    <source>
        <dbReference type="EMBL" id="CAB4158673.1"/>
    </source>
</evidence>
<proteinExistence type="predicted"/>